<keyword evidence="2" id="KW-1185">Reference proteome</keyword>
<dbReference type="Proteomes" id="UP001497516">
    <property type="component" value="Chromosome 8"/>
</dbReference>
<dbReference type="EMBL" id="OZ034821">
    <property type="protein sequence ID" value="CAL1405262.1"/>
    <property type="molecule type" value="Genomic_DNA"/>
</dbReference>
<accession>A0AAV2G517</accession>
<reference evidence="1 2" key="1">
    <citation type="submission" date="2024-04" db="EMBL/GenBank/DDBJ databases">
        <authorList>
            <person name="Fracassetti M."/>
        </authorList>
    </citation>
    <scope>NUCLEOTIDE SEQUENCE [LARGE SCALE GENOMIC DNA]</scope>
</reference>
<evidence type="ECO:0000313" key="2">
    <source>
        <dbReference type="Proteomes" id="UP001497516"/>
    </source>
</evidence>
<protein>
    <submittedName>
        <fullName evidence="1">Uncharacterized protein</fullName>
    </submittedName>
</protein>
<evidence type="ECO:0000313" key="1">
    <source>
        <dbReference type="EMBL" id="CAL1405262.1"/>
    </source>
</evidence>
<name>A0AAV2G517_9ROSI</name>
<sequence>MARPKPSHLDPKIYEPNGATAQFQVSTIGTANQHIPPTSNPLVTHSSWDDNRTIHNVQSDVLEPIGSPTPNSCAQLASAPCATTIFRNPNRKLSERK</sequence>
<dbReference type="AlphaFoldDB" id="A0AAV2G517"/>
<proteinExistence type="predicted"/>
<gene>
    <name evidence="1" type="ORF">LTRI10_LOCUS45058</name>
</gene>
<organism evidence="1 2">
    <name type="scientific">Linum trigynum</name>
    <dbReference type="NCBI Taxonomy" id="586398"/>
    <lineage>
        <taxon>Eukaryota</taxon>
        <taxon>Viridiplantae</taxon>
        <taxon>Streptophyta</taxon>
        <taxon>Embryophyta</taxon>
        <taxon>Tracheophyta</taxon>
        <taxon>Spermatophyta</taxon>
        <taxon>Magnoliopsida</taxon>
        <taxon>eudicotyledons</taxon>
        <taxon>Gunneridae</taxon>
        <taxon>Pentapetalae</taxon>
        <taxon>rosids</taxon>
        <taxon>fabids</taxon>
        <taxon>Malpighiales</taxon>
        <taxon>Linaceae</taxon>
        <taxon>Linum</taxon>
    </lineage>
</organism>